<feature type="chain" id="PRO_5039587064" evidence="2">
    <location>
        <begin position="21"/>
        <end position="339"/>
    </location>
</feature>
<keyword evidence="5" id="KW-1185">Reference proteome</keyword>
<protein>
    <submittedName>
        <fullName evidence="4">ABC transporter substrate-binding protein</fullName>
    </submittedName>
</protein>
<comment type="caution">
    <text evidence="4">The sequence shown here is derived from an EMBL/GenBank/DDBJ whole genome shotgun (WGS) entry which is preliminary data.</text>
</comment>
<dbReference type="SUPFAM" id="SSF53807">
    <property type="entry name" value="Helical backbone' metal receptor"/>
    <property type="match status" value="1"/>
</dbReference>
<evidence type="ECO:0000256" key="2">
    <source>
        <dbReference type="SAM" id="SignalP"/>
    </source>
</evidence>
<organism evidence="4 5">
    <name type="scientific">Candidatus Pseudoramibacter fermentans</name>
    <dbReference type="NCBI Taxonomy" id="2594427"/>
    <lineage>
        <taxon>Bacteria</taxon>
        <taxon>Bacillati</taxon>
        <taxon>Bacillota</taxon>
        <taxon>Clostridia</taxon>
        <taxon>Eubacteriales</taxon>
        <taxon>Eubacteriaceae</taxon>
        <taxon>Pseudoramibacter</taxon>
    </lineage>
</organism>
<keyword evidence="2" id="KW-0732">Signal</keyword>
<accession>A0A6L5GQQ3</accession>
<proteinExistence type="inferred from homology"/>
<dbReference type="EMBL" id="VOGB01000004">
    <property type="protein sequence ID" value="MQM72585.1"/>
    <property type="molecule type" value="Genomic_DNA"/>
</dbReference>
<name>A0A6L5GQQ3_9FIRM</name>
<dbReference type="Proteomes" id="UP000473648">
    <property type="component" value="Unassembled WGS sequence"/>
</dbReference>
<dbReference type="AlphaFoldDB" id="A0A6L5GQQ3"/>
<evidence type="ECO:0000313" key="5">
    <source>
        <dbReference type="Proteomes" id="UP000473648"/>
    </source>
</evidence>
<feature type="domain" description="Fe/B12 periplasmic-binding" evidence="3">
    <location>
        <begin position="69"/>
        <end position="338"/>
    </location>
</feature>
<evidence type="ECO:0000259" key="3">
    <source>
        <dbReference type="PROSITE" id="PS50983"/>
    </source>
</evidence>
<sequence>MKKQLACVGLAAALALTTLAGCGSSSSSSSSSSLKASSKNYKPVTIEMNLERSGLGKNYKHTFKKMPTKVVADGDQMADIFFDLGLADNMAGYTKGACVDTVKQYPGEKKVKQLAKPGVNLRTVSKEKVLATGCDFLVGWDDLFSDKNFSLSFCKKNGITPYFPYVCSDSATFEELYKDYETLGKIFQVEDTAQKRIDKMKSTLDSVHKTLGDEAYQNPVKVFVYDSGEDAPFTACQGMPGDTLKKAGAISIFNDINKGWATPSWEQVAERDPDAIIILEYNHDVNKKKKFLKTNKYTKNLRAVKENKIYSANCAIMQGSAGSADLVKSIAKQLYPDKF</sequence>
<dbReference type="PROSITE" id="PS51257">
    <property type="entry name" value="PROKAR_LIPOPROTEIN"/>
    <property type="match status" value="1"/>
</dbReference>
<dbReference type="PROSITE" id="PS50983">
    <property type="entry name" value="FE_B12_PBP"/>
    <property type="match status" value="1"/>
</dbReference>
<dbReference type="InterPro" id="IPR050902">
    <property type="entry name" value="ABC_Transporter_SBP"/>
</dbReference>
<evidence type="ECO:0000313" key="4">
    <source>
        <dbReference type="EMBL" id="MQM72585.1"/>
    </source>
</evidence>
<dbReference type="InterPro" id="IPR002491">
    <property type="entry name" value="ABC_transptr_periplasmic_BD"/>
</dbReference>
<dbReference type="PANTHER" id="PTHR30535:SF7">
    <property type="entry name" value="IRON(III) DICITRATE-BINDING PROTEIN"/>
    <property type="match status" value="1"/>
</dbReference>
<dbReference type="Pfam" id="PF01497">
    <property type="entry name" value="Peripla_BP_2"/>
    <property type="match status" value="1"/>
</dbReference>
<reference evidence="4" key="1">
    <citation type="journal article" date="2020" name="Appl. Environ. Microbiol.">
        <title>Medium-Chain Fatty Acid Synthesis by 'Candidatus Weimeria bifida' gen. nov., sp. nov., and 'Candidatus Pseudoramibacter fermentans' sp. nov.</title>
        <authorList>
            <person name="Scarborough M.J."/>
            <person name="Myers K.S."/>
            <person name="Donohue T.J."/>
            <person name="Noguera D.R."/>
        </authorList>
    </citation>
    <scope>NUCLEOTIDE SEQUENCE</scope>
    <source>
        <strain evidence="4">EUB1.1</strain>
    </source>
</reference>
<comment type="similarity">
    <text evidence="1">Belongs to the bacterial solute-binding protein 8 family.</text>
</comment>
<feature type="signal peptide" evidence="2">
    <location>
        <begin position="1"/>
        <end position="20"/>
    </location>
</feature>
<gene>
    <name evidence="4" type="ORF">FRC53_03990</name>
</gene>
<dbReference type="PANTHER" id="PTHR30535">
    <property type="entry name" value="VITAMIN B12-BINDING PROTEIN"/>
    <property type="match status" value="1"/>
</dbReference>
<dbReference type="Gene3D" id="3.40.50.1980">
    <property type="entry name" value="Nitrogenase molybdenum iron protein domain"/>
    <property type="match status" value="2"/>
</dbReference>
<evidence type="ECO:0000256" key="1">
    <source>
        <dbReference type="ARBA" id="ARBA00008814"/>
    </source>
</evidence>